<keyword evidence="5" id="KW-0378">Hydrolase</keyword>
<evidence type="ECO:0000256" key="1">
    <source>
        <dbReference type="ARBA" id="ARBA00007447"/>
    </source>
</evidence>
<keyword evidence="9" id="KW-1185">Reference proteome</keyword>
<evidence type="ECO:0000313" key="8">
    <source>
        <dbReference type="EMBL" id="PSS12896.1"/>
    </source>
</evidence>
<evidence type="ECO:0000313" key="9">
    <source>
        <dbReference type="Proteomes" id="UP000241818"/>
    </source>
</evidence>
<dbReference type="PROSITE" id="PS51767">
    <property type="entry name" value="PEPTIDASE_A1"/>
    <property type="match status" value="1"/>
</dbReference>
<feature type="disulfide bond" evidence="4">
    <location>
        <begin position="310"/>
        <end position="368"/>
    </location>
</feature>
<dbReference type="EMBL" id="KZ679014">
    <property type="protein sequence ID" value="PSS12896.1"/>
    <property type="molecule type" value="Genomic_DNA"/>
</dbReference>
<proteinExistence type="inferred from homology"/>
<feature type="active site" evidence="3">
    <location>
        <position position="275"/>
    </location>
</feature>
<sequence>MGCLLRHHRRQDQKFSLTPVDDRSLRGPGLLKRGTSTTSVVTTLAQGIEWLIPIQIANKTFNVQLDTGSADLWLFCDGAKVGSGHDLYNPSTGTKLDGSSFDVKYGSGYAKGDVYMDRVTTGSITANQAVGCATSVDANDAADHGLDGIMGVGFNSGSKSVNNGHPQSPSATKSALNAVSTKSGGFLGLFRWGHPDPQMTFIENAYPQLAEGLFTADLNYKQKGVYNFGYIDQARFSTPITYMPVRNWNYWIVETSGYAIGTNASKSDSWKVLIDSGTTNLLLPPAATLEYFSAVPSAKLVSTGNYLVPCDPAAAKLPNLTITFTPPQPVSTLVQPGGSGGISTKPYQAVIPGEYIIGNPTGNNDGMCHAGINNAGSGQAWDAILGDVFMMSQLVVFDLGDENGSVDSKYPSHGQIGFAPKPVGNSSQV</sequence>
<accession>A0A2T3AW40</accession>
<dbReference type="InterPro" id="IPR021109">
    <property type="entry name" value="Peptidase_aspartic_dom_sf"/>
</dbReference>
<keyword evidence="5" id="KW-0645">Protease</keyword>
<dbReference type="PRINTS" id="PR00792">
    <property type="entry name" value="PEPSIN"/>
</dbReference>
<keyword evidence="4" id="KW-1015">Disulfide bond</keyword>
<dbReference type="Pfam" id="PF00026">
    <property type="entry name" value="Asp"/>
    <property type="match status" value="2"/>
</dbReference>
<reference evidence="8 9" key="1">
    <citation type="journal article" date="2018" name="New Phytol.">
        <title>Comparative genomics and transcriptomics depict ericoid mycorrhizal fungi as versatile saprotrophs and plant mutualists.</title>
        <authorList>
            <person name="Martino E."/>
            <person name="Morin E."/>
            <person name="Grelet G.A."/>
            <person name="Kuo A."/>
            <person name="Kohler A."/>
            <person name="Daghino S."/>
            <person name="Barry K.W."/>
            <person name="Cichocki N."/>
            <person name="Clum A."/>
            <person name="Dockter R.B."/>
            <person name="Hainaut M."/>
            <person name="Kuo R.C."/>
            <person name="LaButti K."/>
            <person name="Lindahl B.D."/>
            <person name="Lindquist E.A."/>
            <person name="Lipzen A."/>
            <person name="Khouja H.R."/>
            <person name="Magnuson J."/>
            <person name="Murat C."/>
            <person name="Ohm R.A."/>
            <person name="Singer S.W."/>
            <person name="Spatafora J.W."/>
            <person name="Wang M."/>
            <person name="Veneault-Fourrey C."/>
            <person name="Henrissat B."/>
            <person name="Grigoriev I.V."/>
            <person name="Martin F.M."/>
            <person name="Perotto S."/>
        </authorList>
    </citation>
    <scope>NUCLEOTIDE SEQUENCE [LARGE SCALE GENOMIC DNA]</scope>
    <source>
        <strain evidence="8 9">ATCC 22711</strain>
    </source>
</reference>
<evidence type="ECO:0000256" key="4">
    <source>
        <dbReference type="PIRSR" id="PIRSR601461-2"/>
    </source>
</evidence>
<dbReference type="GO" id="GO:0006508">
    <property type="term" value="P:proteolysis"/>
    <property type="evidence" value="ECO:0007669"/>
    <property type="project" value="UniProtKB-KW"/>
</dbReference>
<dbReference type="PROSITE" id="PS00141">
    <property type="entry name" value="ASP_PROTEASE"/>
    <property type="match status" value="1"/>
</dbReference>
<dbReference type="InterPro" id="IPR001461">
    <property type="entry name" value="Aspartic_peptidase_A1"/>
</dbReference>
<feature type="region of interest" description="Disordered" evidence="6">
    <location>
        <begin position="408"/>
        <end position="429"/>
    </location>
</feature>
<dbReference type="AlphaFoldDB" id="A0A2T3AW40"/>
<dbReference type="RefSeq" id="XP_024718887.1">
    <property type="nucleotide sequence ID" value="XM_024868840.1"/>
</dbReference>
<dbReference type="InParanoid" id="A0A2T3AW40"/>
<dbReference type="InterPro" id="IPR001969">
    <property type="entry name" value="Aspartic_peptidase_AS"/>
</dbReference>
<dbReference type="OrthoDB" id="2747330at2759"/>
<evidence type="ECO:0000256" key="6">
    <source>
        <dbReference type="SAM" id="MobiDB-lite"/>
    </source>
</evidence>
<dbReference type="PANTHER" id="PTHR47966">
    <property type="entry name" value="BETA-SITE APP-CLEAVING ENZYME, ISOFORM A-RELATED"/>
    <property type="match status" value="1"/>
</dbReference>
<keyword evidence="2 5" id="KW-0064">Aspartyl protease</keyword>
<evidence type="ECO:0000256" key="5">
    <source>
        <dbReference type="RuleBase" id="RU000454"/>
    </source>
</evidence>
<evidence type="ECO:0000256" key="3">
    <source>
        <dbReference type="PIRSR" id="PIRSR601461-1"/>
    </source>
</evidence>
<dbReference type="SUPFAM" id="SSF50630">
    <property type="entry name" value="Acid proteases"/>
    <property type="match status" value="1"/>
</dbReference>
<protein>
    <recommendedName>
        <fullName evidence="7">Peptidase A1 domain-containing protein</fullName>
    </recommendedName>
</protein>
<organism evidence="8 9">
    <name type="scientific">Amorphotheca resinae ATCC 22711</name>
    <dbReference type="NCBI Taxonomy" id="857342"/>
    <lineage>
        <taxon>Eukaryota</taxon>
        <taxon>Fungi</taxon>
        <taxon>Dikarya</taxon>
        <taxon>Ascomycota</taxon>
        <taxon>Pezizomycotina</taxon>
        <taxon>Leotiomycetes</taxon>
        <taxon>Helotiales</taxon>
        <taxon>Amorphothecaceae</taxon>
        <taxon>Amorphotheca</taxon>
    </lineage>
</organism>
<dbReference type="STRING" id="857342.A0A2T3AW40"/>
<feature type="active site" evidence="3">
    <location>
        <position position="66"/>
    </location>
</feature>
<name>A0A2T3AW40_AMORE</name>
<dbReference type="GeneID" id="36576921"/>
<dbReference type="InterPro" id="IPR033121">
    <property type="entry name" value="PEPTIDASE_A1"/>
</dbReference>
<dbReference type="PANTHER" id="PTHR47966:SF2">
    <property type="entry name" value="ASPERGILLOPEPSIN-1-RELATED"/>
    <property type="match status" value="1"/>
</dbReference>
<feature type="domain" description="Peptidase A1" evidence="7">
    <location>
        <begin position="50"/>
        <end position="407"/>
    </location>
</feature>
<gene>
    <name evidence="8" type="ORF">M430DRAFT_60085</name>
</gene>
<evidence type="ECO:0000259" key="7">
    <source>
        <dbReference type="PROSITE" id="PS51767"/>
    </source>
</evidence>
<comment type="similarity">
    <text evidence="1 5">Belongs to the peptidase A1 family.</text>
</comment>
<dbReference type="Gene3D" id="2.40.70.10">
    <property type="entry name" value="Acid Proteases"/>
    <property type="match status" value="2"/>
</dbReference>
<evidence type="ECO:0000256" key="2">
    <source>
        <dbReference type="ARBA" id="ARBA00022750"/>
    </source>
</evidence>
<dbReference type="Proteomes" id="UP000241818">
    <property type="component" value="Unassembled WGS sequence"/>
</dbReference>
<dbReference type="GO" id="GO:0004190">
    <property type="term" value="F:aspartic-type endopeptidase activity"/>
    <property type="evidence" value="ECO:0007669"/>
    <property type="project" value="UniProtKB-KW"/>
</dbReference>